<dbReference type="EMBL" id="CP015118">
    <property type="protein sequence ID" value="ARN21462.1"/>
    <property type="molecule type" value="Genomic_DNA"/>
</dbReference>
<dbReference type="NCBIfam" id="TIGR00254">
    <property type="entry name" value="GGDEF"/>
    <property type="match status" value="1"/>
</dbReference>
<dbReference type="EC" id="2.7.7.65" evidence="1"/>
<dbReference type="GO" id="GO:0043709">
    <property type="term" value="P:cell adhesion involved in single-species biofilm formation"/>
    <property type="evidence" value="ECO:0007669"/>
    <property type="project" value="TreeGrafter"/>
</dbReference>
<evidence type="ECO:0000259" key="5">
    <source>
        <dbReference type="PROSITE" id="PS50887"/>
    </source>
</evidence>
<proteinExistence type="predicted"/>
<evidence type="ECO:0000256" key="2">
    <source>
        <dbReference type="ARBA" id="ARBA00034247"/>
    </source>
</evidence>
<evidence type="ECO:0000259" key="4">
    <source>
        <dbReference type="PROSITE" id="PS50885"/>
    </source>
</evidence>
<dbReference type="CDD" id="cd18774">
    <property type="entry name" value="PDC2_HK_sensor"/>
    <property type="match status" value="1"/>
</dbReference>
<protein>
    <recommendedName>
        <fullName evidence="1">diguanylate cyclase</fullName>
        <ecNumber evidence="1">2.7.7.65</ecNumber>
    </recommendedName>
</protein>
<dbReference type="Gene3D" id="3.30.70.270">
    <property type="match status" value="1"/>
</dbReference>
<dbReference type="SUPFAM" id="SSF55073">
    <property type="entry name" value="Nucleotide cyclase"/>
    <property type="match status" value="1"/>
</dbReference>
<dbReference type="PANTHER" id="PTHR45138:SF9">
    <property type="entry name" value="DIGUANYLATE CYCLASE DGCM-RELATED"/>
    <property type="match status" value="1"/>
</dbReference>
<dbReference type="GO" id="GO:0052621">
    <property type="term" value="F:diguanylate cyclase activity"/>
    <property type="evidence" value="ECO:0007669"/>
    <property type="project" value="UniProtKB-EC"/>
</dbReference>
<dbReference type="PANTHER" id="PTHR45138">
    <property type="entry name" value="REGULATORY COMPONENTS OF SENSORY TRANSDUCTION SYSTEM"/>
    <property type="match status" value="1"/>
</dbReference>
<dbReference type="Proteomes" id="UP000193427">
    <property type="component" value="Chromosome"/>
</dbReference>
<evidence type="ECO:0000313" key="7">
    <source>
        <dbReference type="Proteomes" id="UP000193427"/>
    </source>
</evidence>
<dbReference type="PROSITE" id="PS50885">
    <property type="entry name" value="HAMP"/>
    <property type="match status" value="1"/>
</dbReference>
<dbReference type="RefSeq" id="WP_085751748.1">
    <property type="nucleotide sequence ID" value="NZ_BSPR01000013.1"/>
</dbReference>
<dbReference type="GO" id="GO:0005886">
    <property type="term" value="C:plasma membrane"/>
    <property type="evidence" value="ECO:0007669"/>
    <property type="project" value="TreeGrafter"/>
</dbReference>
<gene>
    <name evidence="6" type="ORF">A4W93_17015</name>
</gene>
<evidence type="ECO:0000313" key="6">
    <source>
        <dbReference type="EMBL" id="ARN21462.1"/>
    </source>
</evidence>
<dbReference type="InterPro" id="IPR043128">
    <property type="entry name" value="Rev_trsase/Diguanyl_cyclase"/>
</dbReference>
<dbReference type="STRING" id="946333.A4W93_17015"/>
<accession>A0A1W6LB47</accession>
<keyword evidence="7" id="KW-1185">Reference proteome</keyword>
<dbReference type="FunFam" id="3.30.70.270:FF:000001">
    <property type="entry name" value="Diguanylate cyclase domain protein"/>
    <property type="match status" value="1"/>
</dbReference>
<dbReference type="AlphaFoldDB" id="A0A1W6LB47"/>
<keyword evidence="3" id="KW-1133">Transmembrane helix</keyword>
<dbReference type="SUPFAM" id="SSF158472">
    <property type="entry name" value="HAMP domain-like"/>
    <property type="match status" value="1"/>
</dbReference>
<feature type="transmembrane region" description="Helical" evidence="3">
    <location>
        <begin position="300"/>
        <end position="322"/>
    </location>
</feature>
<dbReference type="PROSITE" id="PS50887">
    <property type="entry name" value="GGDEF"/>
    <property type="match status" value="1"/>
</dbReference>
<dbReference type="InterPro" id="IPR029787">
    <property type="entry name" value="Nucleotide_cyclase"/>
</dbReference>
<dbReference type="Pfam" id="PF00672">
    <property type="entry name" value="HAMP"/>
    <property type="match status" value="1"/>
</dbReference>
<organism evidence="6 7">
    <name type="scientific">Piscinibacter gummiphilus</name>
    <dbReference type="NCBI Taxonomy" id="946333"/>
    <lineage>
        <taxon>Bacteria</taxon>
        <taxon>Pseudomonadati</taxon>
        <taxon>Pseudomonadota</taxon>
        <taxon>Betaproteobacteria</taxon>
        <taxon>Burkholderiales</taxon>
        <taxon>Sphaerotilaceae</taxon>
        <taxon>Piscinibacter</taxon>
    </lineage>
</organism>
<dbReference type="CDD" id="cd01949">
    <property type="entry name" value="GGDEF"/>
    <property type="match status" value="1"/>
</dbReference>
<comment type="catalytic activity">
    <reaction evidence="2">
        <text>2 GTP = 3',3'-c-di-GMP + 2 diphosphate</text>
        <dbReference type="Rhea" id="RHEA:24898"/>
        <dbReference type="ChEBI" id="CHEBI:33019"/>
        <dbReference type="ChEBI" id="CHEBI:37565"/>
        <dbReference type="ChEBI" id="CHEBI:58805"/>
        <dbReference type="EC" id="2.7.7.65"/>
    </reaction>
</comment>
<dbReference type="InterPro" id="IPR003660">
    <property type="entry name" value="HAMP_dom"/>
</dbReference>
<sequence>MPLSFRSRSLRSQLALVFGVLVVAVAVTLALSLAALLKQRIEREEGHQLRTLAGNVAQVLADNLFHRAREIEVLSGAEDIWAQGLGSGPAGRLLERAKGIQPDNTWIGVTDTDGVIQSATGGLMVGRNAKERPWFAPGLKGLHVGDVHSAKMLASMLPPTDNGEPLRFVDFSAPVRVGGQTVGVLVAHGTWRWAHSVIEKLAPANAAERHLESFIFDRDGKMIYAPGRTLDTHLAAGQGLPAVPATLPKGVHAVVLPWQDGADYLTAVAKVQPRSRISDLGWTVVTREPTELAFAEAHRAAAQALMIGVVFALLAAAVAWRLSGRVARPLRDIARAARDVGQGTPGAEIPQVEGSSEVRDLAGALSAMTRRLLEANSELEQRVAERTSELEHANLELNRLARHDPLTGLLNRRGFNERLKATLSSALRRNAPVSLIVVDADHFKRVNDTHGHEAGDLTLTMIANALKQRLRESDVVARLGGEEFVALLPDTAGDRARGVAEDLVEAVAAMTVPTVGRITISCGVSAVEVGADDGTDALRRADEGLYRAKASGRNRAVWQDEQAA</sequence>
<evidence type="ECO:0000256" key="3">
    <source>
        <dbReference type="SAM" id="Phobius"/>
    </source>
</evidence>
<dbReference type="InterPro" id="IPR000160">
    <property type="entry name" value="GGDEF_dom"/>
</dbReference>
<dbReference type="GO" id="GO:1902201">
    <property type="term" value="P:negative regulation of bacterial-type flagellum-dependent cell motility"/>
    <property type="evidence" value="ECO:0007669"/>
    <property type="project" value="TreeGrafter"/>
</dbReference>
<evidence type="ECO:0000256" key="1">
    <source>
        <dbReference type="ARBA" id="ARBA00012528"/>
    </source>
</evidence>
<dbReference type="CDD" id="cd06225">
    <property type="entry name" value="HAMP"/>
    <property type="match status" value="1"/>
</dbReference>
<dbReference type="Gene3D" id="6.10.340.10">
    <property type="match status" value="1"/>
</dbReference>
<dbReference type="SMART" id="SM00304">
    <property type="entry name" value="HAMP"/>
    <property type="match status" value="1"/>
</dbReference>
<keyword evidence="3" id="KW-0812">Transmembrane</keyword>
<dbReference type="GO" id="GO:0007165">
    <property type="term" value="P:signal transduction"/>
    <property type="evidence" value="ECO:0007669"/>
    <property type="project" value="InterPro"/>
</dbReference>
<feature type="domain" description="HAMP" evidence="4">
    <location>
        <begin position="324"/>
        <end position="377"/>
    </location>
</feature>
<dbReference type="Pfam" id="PF00990">
    <property type="entry name" value="GGDEF"/>
    <property type="match status" value="1"/>
</dbReference>
<dbReference type="OrthoDB" id="9814866at2"/>
<dbReference type="Gene3D" id="3.30.450.20">
    <property type="entry name" value="PAS domain"/>
    <property type="match status" value="1"/>
</dbReference>
<dbReference type="InterPro" id="IPR050469">
    <property type="entry name" value="Diguanylate_Cyclase"/>
</dbReference>
<keyword evidence="3" id="KW-0472">Membrane</keyword>
<dbReference type="KEGG" id="rgu:A4W93_17015"/>
<reference evidence="6 7" key="1">
    <citation type="submission" date="2016-04" db="EMBL/GenBank/DDBJ databases">
        <title>Complete genome sequence of natural rubber-degrading, novel Gram-negative bacterium, Rhizobacter gummiphilus strain NS21.</title>
        <authorList>
            <person name="Tabata M."/>
            <person name="Kasai D."/>
            <person name="Fukuda M."/>
        </authorList>
    </citation>
    <scope>NUCLEOTIDE SEQUENCE [LARGE SCALE GENOMIC DNA]</scope>
    <source>
        <strain evidence="6 7">NS21</strain>
    </source>
</reference>
<name>A0A1W6LB47_9BURK</name>
<dbReference type="SMART" id="SM00267">
    <property type="entry name" value="GGDEF"/>
    <property type="match status" value="1"/>
</dbReference>
<feature type="domain" description="GGDEF" evidence="5">
    <location>
        <begin position="431"/>
        <end position="561"/>
    </location>
</feature>